<dbReference type="EMBL" id="PCXU01000019">
    <property type="protein sequence ID" value="PIR43543.1"/>
    <property type="molecule type" value="Genomic_DNA"/>
</dbReference>
<protein>
    <submittedName>
        <fullName evidence="1">Uncharacterized protein</fullName>
    </submittedName>
</protein>
<proteinExistence type="predicted"/>
<dbReference type="AlphaFoldDB" id="A0A2H0RAI6"/>
<evidence type="ECO:0000313" key="1">
    <source>
        <dbReference type="EMBL" id="PIR43543.1"/>
    </source>
</evidence>
<comment type="caution">
    <text evidence="1">The sequence shown here is derived from an EMBL/GenBank/DDBJ whole genome shotgun (WGS) entry which is preliminary data.</text>
</comment>
<accession>A0A2H0RAI6</accession>
<sequence>MPQPKYLALVCDSTYLFALTGDDSESYLHKIAKAMYDESDNKYTDFKIFLLRNTPDHVSNWLYSIVTSGYEEKERAKAWNFVRLSGIRLQELWHYCPEDNEEVEED</sequence>
<gene>
    <name evidence="1" type="ORF">COV24_02230</name>
</gene>
<name>A0A2H0RAI6_UNCKA</name>
<organism evidence="1 2">
    <name type="scientific">candidate division WWE3 bacterium CG10_big_fil_rev_8_21_14_0_10_32_10</name>
    <dbReference type="NCBI Taxonomy" id="1975090"/>
    <lineage>
        <taxon>Bacteria</taxon>
        <taxon>Katanobacteria</taxon>
    </lineage>
</organism>
<dbReference type="Proteomes" id="UP000230214">
    <property type="component" value="Unassembled WGS sequence"/>
</dbReference>
<evidence type="ECO:0000313" key="2">
    <source>
        <dbReference type="Proteomes" id="UP000230214"/>
    </source>
</evidence>
<reference evidence="1 2" key="1">
    <citation type="submission" date="2017-09" db="EMBL/GenBank/DDBJ databases">
        <title>Depth-based differentiation of microbial function through sediment-hosted aquifers and enrichment of novel symbionts in the deep terrestrial subsurface.</title>
        <authorList>
            <person name="Probst A.J."/>
            <person name="Ladd B."/>
            <person name="Jarett J.K."/>
            <person name="Geller-Mcgrath D.E."/>
            <person name="Sieber C.M."/>
            <person name="Emerson J.B."/>
            <person name="Anantharaman K."/>
            <person name="Thomas B.C."/>
            <person name="Malmstrom R."/>
            <person name="Stieglmeier M."/>
            <person name="Klingl A."/>
            <person name="Woyke T."/>
            <person name="Ryan C.M."/>
            <person name="Banfield J.F."/>
        </authorList>
    </citation>
    <scope>NUCLEOTIDE SEQUENCE [LARGE SCALE GENOMIC DNA]</scope>
    <source>
        <strain evidence="1">CG10_big_fil_rev_8_21_14_0_10_32_10</strain>
    </source>
</reference>